<organism evidence="3 4">
    <name type="scientific">Parabacteroides distasonis</name>
    <dbReference type="NCBI Taxonomy" id="823"/>
    <lineage>
        <taxon>Bacteria</taxon>
        <taxon>Pseudomonadati</taxon>
        <taxon>Bacteroidota</taxon>
        <taxon>Bacteroidia</taxon>
        <taxon>Bacteroidales</taxon>
        <taxon>Tannerellaceae</taxon>
        <taxon>Parabacteroides</taxon>
    </lineage>
</organism>
<gene>
    <name evidence="3" type="ORF">HHO38_19715</name>
</gene>
<dbReference type="CDD" id="cd03801">
    <property type="entry name" value="GT4_PimA-like"/>
    <property type="match status" value="1"/>
</dbReference>
<dbReference type="PANTHER" id="PTHR12526">
    <property type="entry name" value="GLYCOSYLTRANSFERASE"/>
    <property type="match status" value="1"/>
</dbReference>
<dbReference type="EMBL" id="CP051672">
    <property type="protein sequence ID" value="QJE30373.1"/>
    <property type="molecule type" value="Genomic_DNA"/>
</dbReference>
<feature type="domain" description="Glycosyl transferase family 1" evidence="1">
    <location>
        <begin position="199"/>
        <end position="352"/>
    </location>
</feature>
<accession>A0A7L5EII8</accession>
<keyword evidence="3" id="KW-0808">Transferase</keyword>
<dbReference type="AlphaFoldDB" id="A0A7L5EII8"/>
<dbReference type="Proteomes" id="UP000501982">
    <property type="component" value="Chromosome"/>
</dbReference>
<evidence type="ECO:0000313" key="3">
    <source>
        <dbReference type="EMBL" id="QJE30373.1"/>
    </source>
</evidence>
<reference evidence="3 4" key="1">
    <citation type="submission" date="2020-04" db="EMBL/GenBank/DDBJ databases">
        <title>Complete Genomes and Methylome analysis of CBBP consortium that reverse antibiotic-induced susceptibility to vancomycin-resistant Enterococcus faecium infection.</title>
        <authorList>
            <person name="Fomenkov A."/>
            <person name="Zhang Z."/>
            <person name="Pamer E."/>
            <person name="Roberts R.J."/>
        </authorList>
    </citation>
    <scope>NUCLEOTIDE SEQUENCE [LARGE SCALE GENOMIC DNA]</scope>
    <source>
        <strain evidence="4">CBBP</strain>
    </source>
</reference>
<protein>
    <submittedName>
        <fullName evidence="3">Glycosyltransferase family 4 protein</fullName>
    </submittedName>
</protein>
<evidence type="ECO:0000259" key="1">
    <source>
        <dbReference type="Pfam" id="PF00534"/>
    </source>
</evidence>
<dbReference type="SUPFAM" id="SSF53756">
    <property type="entry name" value="UDP-Glycosyltransferase/glycogen phosphorylase"/>
    <property type="match status" value="1"/>
</dbReference>
<dbReference type="Gene3D" id="3.40.50.2000">
    <property type="entry name" value="Glycogen Phosphorylase B"/>
    <property type="match status" value="2"/>
</dbReference>
<dbReference type="Pfam" id="PF13439">
    <property type="entry name" value="Glyco_transf_4"/>
    <property type="match status" value="1"/>
</dbReference>
<sequence length="384" mass="43683">MFIVLISRGVPSKRDPQWGCFEKDQAEALKAIGHKVVVISVDSRFRFYWRKLGISHYCLNNIDYYDCFVFPEVFVCKLFGKIINLPLKKMQLKRLFNRVIQRYGRPDILYSHYLPNSFAAISLKKMYNLPLVAIEHWSQLNKDTLSDYVFWLGRSTYPDCNAVISVSESLKMRLSQHFQIDSVVVHNMVGTEFDSDSPKGSTDGKIRFVSTGSLVHRKGYDLLIAAFDRLKLPLDKWELAILGEGKERANLERQIDRVGLKNNIHLLGRKGKKEINSILCNSDVFVLPSRNENLSVAVLEALCVGLPVIASICGGIRECVDVSNGLLFPVDDIDSLAAAIKEMYKSQNTYDRKKISVDSYARFSPEVIACQLNNIFQKVKKNSI</sequence>
<dbReference type="GO" id="GO:0016757">
    <property type="term" value="F:glycosyltransferase activity"/>
    <property type="evidence" value="ECO:0007669"/>
    <property type="project" value="InterPro"/>
</dbReference>
<feature type="domain" description="Glycosyltransferase subfamily 4-like N-terminal" evidence="2">
    <location>
        <begin position="25"/>
        <end position="192"/>
    </location>
</feature>
<dbReference type="PANTHER" id="PTHR12526:SF630">
    <property type="entry name" value="GLYCOSYLTRANSFERASE"/>
    <property type="match status" value="1"/>
</dbReference>
<dbReference type="Pfam" id="PF00534">
    <property type="entry name" value="Glycos_transf_1"/>
    <property type="match status" value="1"/>
</dbReference>
<dbReference type="InterPro" id="IPR028098">
    <property type="entry name" value="Glyco_trans_4-like_N"/>
</dbReference>
<proteinExistence type="predicted"/>
<dbReference type="InterPro" id="IPR001296">
    <property type="entry name" value="Glyco_trans_1"/>
</dbReference>
<evidence type="ECO:0000313" key="4">
    <source>
        <dbReference type="Proteomes" id="UP000501982"/>
    </source>
</evidence>
<dbReference type="RefSeq" id="WP_170106302.1">
    <property type="nucleotide sequence ID" value="NZ_CP051672.1"/>
</dbReference>
<name>A0A7L5EII8_PARDI</name>
<evidence type="ECO:0000259" key="2">
    <source>
        <dbReference type="Pfam" id="PF13439"/>
    </source>
</evidence>